<dbReference type="RefSeq" id="WP_046316298.1">
    <property type="nucleotide sequence ID" value="NZ_JAMBJK010000018.1"/>
</dbReference>
<keyword evidence="6 9" id="KW-0812">Transmembrane</keyword>
<evidence type="ECO:0000256" key="2">
    <source>
        <dbReference type="ARBA" id="ARBA00022448"/>
    </source>
</evidence>
<protein>
    <submittedName>
        <fullName evidence="10">PTS Man IIC</fullName>
    </submittedName>
</protein>
<feature type="transmembrane region" description="Helical" evidence="9">
    <location>
        <begin position="97"/>
        <end position="117"/>
    </location>
</feature>
<feature type="transmembrane region" description="Helical" evidence="9">
    <location>
        <begin position="64"/>
        <end position="85"/>
    </location>
</feature>
<comment type="subcellular location">
    <subcellularLocation>
        <location evidence="1">Cell membrane</location>
        <topology evidence="1">Multi-pass membrane protein</topology>
    </subcellularLocation>
</comment>
<sequence length="254" mass="26840">MKIQLWQAFLIGVVYYLGQMGTPWVSLAGTHTIMRPLVNGFLVGLILGDPVKGTIYGAAIQLPFLAWIGAGGSVPMDTALAGTLGTALGMASGVSPAVAITLAVPISLIGTMIWVLHMTVDITFVHMADQAAAEGKLNRINFLHVWPPQITMFIFSVVPAMLAAFYGAAPVKIIIGSLKGTPLHVLTVIGGLLPALGIAMNLRAMTAKSTLVFFLLGFLIAEYSKMDILPIAIFAGIIAYLYTNITVKKDGESA</sequence>
<keyword evidence="5" id="KW-0598">Phosphotransferase system</keyword>
<dbReference type="PROSITE" id="PS51106">
    <property type="entry name" value="PTS_EIIC_TYPE_4"/>
    <property type="match status" value="1"/>
</dbReference>
<dbReference type="AlphaFoldDB" id="A0A0F4LTL3"/>
<dbReference type="InterPro" id="IPR004700">
    <property type="entry name" value="PTS_IIC_man"/>
</dbReference>
<evidence type="ECO:0000256" key="3">
    <source>
        <dbReference type="ARBA" id="ARBA00022475"/>
    </source>
</evidence>
<proteinExistence type="predicted"/>
<evidence type="ECO:0000256" key="7">
    <source>
        <dbReference type="ARBA" id="ARBA00022989"/>
    </source>
</evidence>
<evidence type="ECO:0000256" key="5">
    <source>
        <dbReference type="ARBA" id="ARBA00022683"/>
    </source>
</evidence>
<evidence type="ECO:0000313" key="10">
    <source>
        <dbReference type="EMBL" id="KJY61693.1"/>
    </source>
</evidence>
<dbReference type="Proteomes" id="UP000033558">
    <property type="component" value="Unassembled WGS sequence"/>
</dbReference>
<keyword evidence="3" id="KW-1003">Cell membrane</keyword>
<reference evidence="10 11" key="1">
    <citation type="submission" date="2015-01" db="EMBL/GenBank/DDBJ databases">
        <title>Comparative genomics of the lactic acid bacteria isolated from the honey bee gut.</title>
        <authorList>
            <person name="Ellegaard K.M."/>
            <person name="Tamarit D."/>
            <person name="Javelind E."/>
            <person name="Olofsson T."/>
            <person name="Andersson S.G."/>
            <person name="Vasquez A."/>
        </authorList>
    </citation>
    <scope>NUCLEOTIDE SEQUENCE [LARGE SCALE GENOMIC DNA]</scope>
    <source>
        <strain evidence="10 11">Bin4</strain>
    </source>
</reference>
<dbReference type="PANTHER" id="PTHR32502">
    <property type="entry name" value="N-ACETYLGALACTOSAMINE PERMEASE II COMPONENT-RELATED"/>
    <property type="match status" value="1"/>
</dbReference>
<comment type="caution">
    <text evidence="10">The sequence shown here is derived from an EMBL/GenBank/DDBJ whole genome shotgun (WGS) entry which is preliminary data.</text>
</comment>
<feature type="transmembrane region" description="Helical" evidence="9">
    <location>
        <begin position="181"/>
        <end position="199"/>
    </location>
</feature>
<accession>A0A0F4LTL3</accession>
<name>A0A0F4LTL3_9LACO</name>
<dbReference type="HOGENOM" id="CLU_069101_3_1_9"/>
<evidence type="ECO:0000256" key="4">
    <source>
        <dbReference type="ARBA" id="ARBA00022597"/>
    </source>
</evidence>
<feature type="transmembrane region" description="Helical" evidence="9">
    <location>
        <begin position="228"/>
        <end position="245"/>
    </location>
</feature>
<keyword evidence="4" id="KW-0762">Sugar transport</keyword>
<feature type="transmembrane region" description="Helical" evidence="9">
    <location>
        <begin position="6"/>
        <end position="25"/>
    </location>
</feature>
<dbReference type="STRING" id="1218492.JG30_07420"/>
<feature type="transmembrane region" description="Helical" evidence="9">
    <location>
        <begin position="150"/>
        <end position="169"/>
    </location>
</feature>
<evidence type="ECO:0000313" key="11">
    <source>
        <dbReference type="Proteomes" id="UP000033558"/>
    </source>
</evidence>
<dbReference type="InterPro" id="IPR050303">
    <property type="entry name" value="GatZ_KbaZ_carbometab"/>
</dbReference>
<organism evidence="10 11">
    <name type="scientific">Bombilactobacillus mellifer</name>
    <dbReference type="NCBI Taxonomy" id="1218492"/>
    <lineage>
        <taxon>Bacteria</taxon>
        <taxon>Bacillati</taxon>
        <taxon>Bacillota</taxon>
        <taxon>Bacilli</taxon>
        <taxon>Lactobacillales</taxon>
        <taxon>Lactobacillaceae</taxon>
        <taxon>Bombilactobacillus</taxon>
    </lineage>
</organism>
<keyword evidence="7 9" id="KW-1133">Transmembrane helix</keyword>
<dbReference type="EMBL" id="JXJQ01000008">
    <property type="protein sequence ID" value="KJY61693.1"/>
    <property type="molecule type" value="Genomic_DNA"/>
</dbReference>
<feature type="transmembrane region" description="Helical" evidence="9">
    <location>
        <begin position="37"/>
        <end position="58"/>
    </location>
</feature>
<keyword evidence="2" id="KW-0813">Transport</keyword>
<dbReference type="PATRIC" id="fig|1218492.5.peg.880"/>
<keyword evidence="8 9" id="KW-0472">Membrane</keyword>
<evidence type="ECO:0000256" key="9">
    <source>
        <dbReference type="SAM" id="Phobius"/>
    </source>
</evidence>
<dbReference type="Pfam" id="PF03609">
    <property type="entry name" value="EII-Sor"/>
    <property type="match status" value="1"/>
</dbReference>
<gene>
    <name evidence="10" type="ORF">JG30_07420</name>
</gene>
<keyword evidence="11" id="KW-1185">Reference proteome</keyword>
<evidence type="ECO:0000256" key="8">
    <source>
        <dbReference type="ARBA" id="ARBA00023136"/>
    </source>
</evidence>
<dbReference type="PANTHER" id="PTHR32502:SF8">
    <property type="entry name" value="N-ACETYLGALACTOSAMINE PERMEASE IIC COMPONENT 1"/>
    <property type="match status" value="1"/>
</dbReference>
<evidence type="ECO:0000256" key="6">
    <source>
        <dbReference type="ARBA" id="ARBA00022692"/>
    </source>
</evidence>
<dbReference type="GO" id="GO:0009401">
    <property type="term" value="P:phosphoenolpyruvate-dependent sugar phosphotransferase system"/>
    <property type="evidence" value="ECO:0007669"/>
    <property type="project" value="UniProtKB-KW"/>
</dbReference>
<dbReference type="GO" id="GO:0005886">
    <property type="term" value="C:plasma membrane"/>
    <property type="evidence" value="ECO:0007669"/>
    <property type="project" value="UniProtKB-SubCell"/>
</dbReference>
<dbReference type="OrthoDB" id="9815089at2"/>
<evidence type="ECO:0000256" key="1">
    <source>
        <dbReference type="ARBA" id="ARBA00004651"/>
    </source>
</evidence>